<feature type="transmembrane region" description="Helical" evidence="1">
    <location>
        <begin position="31"/>
        <end position="47"/>
    </location>
</feature>
<organism evidence="2 3">
    <name type="scientific">Tectimicrobiota bacterium</name>
    <dbReference type="NCBI Taxonomy" id="2528274"/>
    <lineage>
        <taxon>Bacteria</taxon>
        <taxon>Pseudomonadati</taxon>
        <taxon>Nitrospinota/Tectimicrobiota group</taxon>
        <taxon>Candidatus Tectimicrobiota</taxon>
    </lineage>
</organism>
<evidence type="ECO:0000256" key="1">
    <source>
        <dbReference type="SAM" id="Phobius"/>
    </source>
</evidence>
<evidence type="ECO:0000313" key="3">
    <source>
        <dbReference type="Proteomes" id="UP000752292"/>
    </source>
</evidence>
<feature type="transmembrane region" description="Helical" evidence="1">
    <location>
        <begin position="7"/>
        <end position="25"/>
    </location>
</feature>
<dbReference type="EMBL" id="JACQRX010000308">
    <property type="protein sequence ID" value="MBI4252207.1"/>
    <property type="molecule type" value="Genomic_DNA"/>
</dbReference>
<gene>
    <name evidence="2" type="ORF">HY618_07075</name>
</gene>
<name>A0A932ZU75_UNCTE</name>
<evidence type="ECO:0000313" key="2">
    <source>
        <dbReference type="EMBL" id="MBI4252207.1"/>
    </source>
</evidence>
<proteinExistence type="predicted"/>
<dbReference type="Proteomes" id="UP000752292">
    <property type="component" value="Unassembled WGS sequence"/>
</dbReference>
<dbReference type="AlphaFoldDB" id="A0A932ZU75"/>
<protein>
    <submittedName>
        <fullName evidence="2">Uncharacterized protein</fullName>
    </submittedName>
</protein>
<comment type="caution">
    <text evidence="2">The sequence shown here is derived from an EMBL/GenBank/DDBJ whole genome shotgun (WGS) entry which is preliminary data.</text>
</comment>
<accession>A0A932ZU75</accession>
<sequence>MRREIEILCLLFFAYLSLMVGLRMADVGLRVFFYILSAMFALAIFRPKETP</sequence>
<keyword evidence="1" id="KW-1133">Transmembrane helix</keyword>
<reference evidence="2" key="1">
    <citation type="submission" date="2020-07" db="EMBL/GenBank/DDBJ databases">
        <title>Huge and variable diversity of episymbiotic CPR bacteria and DPANN archaea in groundwater ecosystems.</title>
        <authorList>
            <person name="He C.Y."/>
            <person name="Keren R."/>
            <person name="Whittaker M."/>
            <person name="Farag I.F."/>
            <person name="Doudna J."/>
            <person name="Cate J.H.D."/>
            <person name="Banfield J.F."/>
        </authorList>
    </citation>
    <scope>NUCLEOTIDE SEQUENCE</scope>
    <source>
        <strain evidence="2">NC_groundwater_1370_Ag_S-0.2um_69_93</strain>
    </source>
</reference>
<keyword evidence="1" id="KW-0812">Transmembrane</keyword>
<keyword evidence="1" id="KW-0472">Membrane</keyword>